<gene>
    <name evidence="1" type="ORF">NM688_g3145</name>
</gene>
<evidence type="ECO:0000313" key="1">
    <source>
        <dbReference type="EMBL" id="KAJ3554369.1"/>
    </source>
</evidence>
<evidence type="ECO:0000313" key="2">
    <source>
        <dbReference type="Proteomes" id="UP001148662"/>
    </source>
</evidence>
<dbReference type="EMBL" id="JANHOG010000437">
    <property type="protein sequence ID" value="KAJ3554369.1"/>
    <property type="molecule type" value="Genomic_DNA"/>
</dbReference>
<organism evidence="1 2">
    <name type="scientific">Phlebia brevispora</name>
    <dbReference type="NCBI Taxonomy" id="194682"/>
    <lineage>
        <taxon>Eukaryota</taxon>
        <taxon>Fungi</taxon>
        <taxon>Dikarya</taxon>
        <taxon>Basidiomycota</taxon>
        <taxon>Agaricomycotina</taxon>
        <taxon>Agaricomycetes</taxon>
        <taxon>Polyporales</taxon>
        <taxon>Meruliaceae</taxon>
        <taxon>Phlebia</taxon>
    </lineage>
</organism>
<dbReference type="Proteomes" id="UP001148662">
    <property type="component" value="Unassembled WGS sequence"/>
</dbReference>
<accession>A0ACC1T6S7</accession>
<comment type="caution">
    <text evidence="1">The sequence shown here is derived from an EMBL/GenBank/DDBJ whole genome shotgun (WGS) entry which is preliminary data.</text>
</comment>
<keyword evidence="2" id="KW-1185">Reference proteome</keyword>
<sequence>MAPIVLRNNPDPEETEWTFTVAFSIKRQGTGKHLSFSSDQIKFDIIKFPENRILQADDIEKFVLVSFQDLRFPGRPARVAAEYIQRFLSTGLFINGVQYRFYHHSNSQLRSRSCFMRAANADAELDQRIYRLGDFEKIPNAAKRAKRIGLLFSEAKIDWMLDPAVTKDIGDIVRNGEMFSDGCGLMSVKFGKQLSKHKKILFHGRPYTPAVYQIRYRGYKGVLMLHPQLHEEHVHFRKSQKKFTATANNTFSVVDHSLPYAFGRLNNDIVVLLSSLGISNEAFLAKQAAYHELLEAASENWEDAFNLLCAANKYDVAERLLLEGLDSDPIRKAVRGVQNSELSAFIKKDRPRVRTLVPKSRLLFGVCDPYGVLREGEVHVRVMTPRKGLTTLTNVDVLVVRNPCLYPGDCLKLRAVHHPALAHLSECIVFASHGTRAAPSMSSGGDLDGDRFTVIWDPDLVPKKVAESYDYPAPPSRVNNKVTREDLIKHFASYNSMTMGRLASLHQKWVRGSPKGALCDECQELNALYSLVVDGGSVRIPERLEKVPDPPEGTRYVLDVLNEAATAFAQQFNTSNLETLTLLDLSQEDATDMIIRLLSGEKTAISEYELLMKAAAVARRHSINIIPFLTHVDFGALTTSERYAVKWYFDLNEEEHPYIWNSLVRSEILSVDDLRSRKLEGSWNFQRLYSSAIQGRAAFFEYLRDAVQNYHRRVIILKTDDRFSSGIFMKGEIKWNEDSEIDNNILVCSFLPQSSTVTATYRRGVRGYKVFCNDSRFELFNRHRQDTFIFMTRPPKQSDADIITSWALQKLSDHVRRQYGRMNRTPVVTIEIHVVSNRDRVSSQTFDLRFEYVETEEYVRRFEMRPEPYRPNNITTIDWTGHPPELRKVFTGTHEDATSVLSASSPERLLRYMRFSLRYHAEDRTFWCFDTLLDSPAENEQIIAFMDEYPPLAYSALKRFLTQEEALVLVPGREQLAIAIILNPRWSGMAYYISNTDSTTYFGFLWLACLSIRSRELVQEVLLVLSDTRQPALAPGLQTYAHGHGLGIAFDRAEDAADTCPCDDEGRPRRQRVAPVAAKLESIETETVPDPDMLPLPKDIKANIRVDARTTIRVHSHVRLQVASAPQHSTLPPAVLDGIVTRASRGELYLSVHHPLPPEYAAVTWRIYDAGSVATSKAMLDAVQRLAEEGDDCCGFSSLVTGQDELAAEIAEEEVERTFDPSSSLNESQQHAVQCVGLGRMTLIWGPPGTGKTTVVVQILVRLLREDPDTAILMTASTHNAVDNVLERFVHTNNGLHLLRDEEILRAATESTRVNESMQRFTIDARLGGSLTDDPRLIQKAERRVKQARIVFTTCTGAGLGILRKATFSTVLVDEASQLTEPATLIPLVKGCKTAILVGDHVQLRPTVKPMGKALEFDKSLFERLYTGPSYRSMTRTMLEVQYRFPAAIAKFPSEEFYEGRLLTGNPQEENVASLGASSFPWPLIDGKLFPVAFVPCVSEEDHGRQSKSNSGQVELVSHILSLLRSRGGPDGAPEEKERVLARLQAYTIGILTPYARQATLLKQEVQVNQKTLVSTIDGFQGRESDIVIISTVRSNINGDLGFTEDPRRLNVAWTRPKLGLIIVGDERTLKSNAMWQRALSACQSVSIQLPPKEETPHH</sequence>
<reference evidence="1" key="1">
    <citation type="submission" date="2022-07" db="EMBL/GenBank/DDBJ databases">
        <title>Genome Sequence of Phlebia brevispora.</title>
        <authorList>
            <person name="Buettner E."/>
        </authorList>
    </citation>
    <scope>NUCLEOTIDE SEQUENCE</scope>
    <source>
        <strain evidence="1">MPL23</strain>
    </source>
</reference>
<name>A0ACC1T6S7_9APHY</name>
<proteinExistence type="predicted"/>
<protein>
    <submittedName>
        <fullName evidence="1">Uncharacterized protein</fullName>
    </submittedName>
</protein>